<evidence type="ECO:0000313" key="4">
    <source>
        <dbReference type="Proteomes" id="UP000295132"/>
    </source>
</evidence>
<organism evidence="3 4">
    <name type="scientific">Bacillus salipaludis</name>
    <dbReference type="NCBI Taxonomy" id="2547811"/>
    <lineage>
        <taxon>Bacteria</taxon>
        <taxon>Bacillati</taxon>
        <taxon>Bacillota</taxon>
        <taxon>Bacilli</taxon>
        <taxon>Bacillales</taxon>
        <taxon>Bacillaceae</taxon>
        <taxon>Bacillus</taxon>
    </lineage>
</organism>
<feature type="chain" id="PRO_5020195751" evidence="2">
    <location>
        <begin position="26"/>
        <end position="352"/>
    </location>
</feature>
<feature type="transmembrane region" description="Helical" evidence="1">
    <location>
        <begin position="329"/>
        <end position="347"/>
    </location>
</feature>
<keyword evidence="1" id="KW-0472">Membrane</keyword>
<feature type="transmembrane region" description="Helical" evidence="1">
    <location>
        <begin position="207"/>
        <end position="230"/>
    </location>
</feature>
<feature type="transmembrane region" description="Helical" evidence="1">
    <location>
        <begin position="263"/>
        <end position="281"/>
    </location>
</feature>
<evidence type="ECO:0000313" key="3">
    <source>
        <dbReference type="EMBL" id="TDK54168.1"/>
    </source>
</evidence>
<name>A0A4R5VI35_9BACI</name>
<dbReference type="Proteomes" id="UP000295132">
    <property type="component" value="Unassembled WGS sequence"/>
</dbReference>
<reference evidence="3 4" key="1">
    <citation type="submission" date="2019-03" db="EMBL/GenBank/DDBJ databases">
        <title>Bacillus niacini sp. nov. a Nicotinate-Metabolizing Mesophile Isolated from Soil.</title>
        <authorList>
            <person name="Zhang G."/>
        </authorList>
    </citation>
    <scope>NUCLEOTIDE SEQUENCE [LARGE SCALE GENOMIC DNA]</scope>
    <source>
        <strain evidence="3 4">WN066</strain>
    </source>
</reference>
<dbReference type="AlphaFoldDB" id="A0A4R5VI35"/>
<keyword evidence="2" id="KW-0732">Signal</keyword>
<dbReference type="Pfam" id="PF13795">
    <property type="entry name" value="HupE_UreJ_2"/>
    <property type="match status" value="1"/>
</dbReference>
<dbReference type="RefSeq" id="WP_133340527.1">
    <property type="nucleotide sequence ID" value="NZ_SMYO01000055.1"/>
</dbReference>
<evidence type="ECO:0000256" key="2">
    <source>
        <dbReference type="SAM" id="SignalP"/>
    </source>
</evidence>
<dbReference type="EMBL" id="SMYO01000055">
    <property type="protein sequence ID" value="TDK54168.1"/>
    <property type="molecule type" value="Genomic_DNA"/>
</dbReference>
<accession>A0A4R5VI35</accession>
<feature type="transmembrane region" description="Helical" evidence="1">
    <location>
        <begin position="236"/>
        <end position="254"/>
    </location>
</feature>
<protein>
    <submittedName>
        <fullName evidence="3">HupE/UreJ family protein</fullName>
    </submittedName>
</protein>
<feature type="signal peptide" evidence="2">
    <location>
        <begin position="1"/>
        <end position="25"/>
    </location>
</feature>
<feature type="transmembrane region" description="Helical" evidence="1">
    <location>
        <begin position="176"/>
        <end position="200"/>
    </location>
</feature>
<gene>
    <name evidence="3" type="ORF">E2K98_29670</name>
</gene>
<keyword evidence="1" id="KW-1133">Transmembrane helix</keyword>
<proteinExistence type="predicted"/>
<dbReference type="InterPro" id="IPR032809">
    <property type="entry name" value="Put_HupE_UreJ"/>
</dbReference>
<evidence type="ECO:0000256" key="1">
    <source>
        <dbReference type="SAM" id="Phobius"/>
    </source>
</evidence>
<keyword evidence="1" id="KW-0812">Transmembrane</keyword>
<feature type="transmembrane region" description="Helical" evidence="1">
    <location>
        <begin position="293"/>
        <end position="317"/>
    </location>
</feature>
<sequence>MKKLWCFIFLLLLSFSSFLPSPVFAHTNNSEGFSTIEVKKNALDYELKLDLEELGHSLKKATDQKELIDHKVLQRYINSHIKLYADSELVEGSVLKTDIEMIKERPFAIINLAYKTNHKPEKLVVEYNMFMDDSDPSHANFAAVKMDGKQQEKILTFESREFEIGKISFLQNATQFLVLGLKHIFTGYDHILFVISLLFGAKTIRHILSLVTAFTIAHSITLALATFDIVHLPTRFVESAIALSIIYVALMNIFNQDSKHQPWLAFAFGLIHGFGFAGILSEMRLDTNHMVTSLVSFNIGIEIGQLLIVSIAFPLILWIKKLTLKPIKWVIPGTSVAILAFGMVWFIQRAFY</sequence>
<comment type="caution">
    <text evidence="3">The sequence shown here is derived from an EMBL/GenBank/DDBJ whole genome shotgun (WGS) entry which is preliminary data.</text>
</comment>